<organism evidence="1 2">
    <name type="scientific">Rhodococcus erythropolis</name>
    <name type="common">Arthrobacter picolinophilus</name>
    <dbReference type="NCBI Taxonomy" id="1833"/>
    <lineage>
        <taxon>Bacteria</taxon>
        <taxon>Bacillati</taxon>
        <taxon>Actinomycetota</taxon>
        <taxon>Actinomycetes</taxon>
        <taxon>Mycobacteriales</taxon>
        <taxon>Nocardiaceae</taxon>
        <taxon>Rhodococcus</taxon>
        <taxon>Rhodococcus erythropolis group</taxon>
    </lineage>
</organism>
<sequence length="67" mass="7241">MTGVSPGFHCVPTNSPCTDFGSSTARTPPANRPFGQVVATPDRQEGRIRLPWFPLIGNVLLGDYDPQ</sequence>
<evidence type="ECO:0000313" key="2">
    <source>
        <dbReference type="Proteomes" id="UP000502345"/>
    </source>
</evidence>
<proteinExistence type="predicted"/>
<gene>
    <name evidence="1" type="ORF">G9444_1933</name>
</gene>
<protein>
    <submittedName>
        <fullName evidence="1">Uncharacterized protein</fullName>
    </submittedName>
</protein>
<name>A0A5P3G5Y2_RHOER</name>
<dbReference type="AlphaFoldDB" id="A0A5P3G5Y2"/>
<reference evidence="1 2" key="1">
    <citation type="submission" date="2020-03" db="EMBL/GenBank/DDBJ databases">
        <title>Screen low temperature-resistant strains for efficient degradation of petroleum hydrocarbons under the low temperature.</title>
        <authorList>
            <person name="Wang Y."/>
            <person name="Chen J."/>
        </authorList>
    </citation>
    <scope>NUCLEOTIDE SEQUENCE [LARGE SCALE GENOMIC DNA]</scope>
    <source>
        <strain evidence="1 2">KB1</strain>
    </source>
</reference>
<dbReference type="Proteomes" id="UP000502345">
    <property type="component" value="Chromosome"/>
</dbReference>
<accession>A0A5P3G5Y2</accession>
<dbReference type="EMBL" id="CP050124">
    <property type="protein sequence ID" value="QIP39177.1"/>
    <property type="molecule type" value="Genomic_DNA"/>
</dbReference>
<evidence type="ECO:0000313" key="1">
    <source>
        <dbReference type="EMBL" id="QIP39177.1"/>
    </source>
</evidence>